<keyword evidence="2" id="KW-1185">Reference proteome</keyword>
<evidence type="ECO:0000313" key="1">
    <source>
        <dbReference type="EMBL" id="MFC5143063.1"/>
    </source>
</evidence>
<dbReference type="Pfam" id="PF00702">
    <property type="entry name" value="Hydrolase"/>
    <property type="match status" value="1"/>
</dbReference>
<organism evidence="1 2">
    <name type="scientific">Actinomycetospora rhizophila</name>
    <dbReference type="NCBI Taxonomy" id="1416876"/>
    <lineage>
        <taxon>Bacteria</taxon>
        <taxon>Bacillati</taxon>
        <taxon>Actinomycetota</taxon>
        <taxon>Actinomycetes</taxon>
        <taxon>Pseudonocardiales</taxon>
        <taxon>Pseudonocardiaceae</taxon>
        <taxon>Actinomycetospora</taxon>
    </lineage>
</organism>
<reference evidence="2" key="1">
    <citation type="journal article" date="2019" name="Int. J. Syst. Evol. Microbiol.">
        <title>The Global Catalogue of Microorganisms (GCM) 10K type strain sequencing project: providing services to taxonomists for standard genome sequencing and annotation.</title>
        <authorList>
            <consortium name="The Broad Institute Genomics Platform"/>
            <consortium name="The Broad Institute Genome Sequencing Center for Infectious Disease"/>
            <person name="Wu L."/>
            <person name="Ma J."/>
        </authorList>
    </citation>
    <scope>NUCLEOTIDE SEQUENCE [LARGE SCALE GENOMIC DNA]</scope>
    <source>
        <strain evidence="2">XZYJ18</strain>
    </source>
</reference>
<proteinExistence type="predicted"/>
<dbReference type="NCBIfam" id="TIGR01549">
    <property type="entry name" value="HAD-SF-IA-v1"/>
    <property type="match status" value="1"/>
</dbReference>
<dbReference type="EMBL" id="JBHSKG010000034">
    <property type="protein sequence ID" value="MFC5143063.1"/>
    <property type="molecule type" value="Genomic_DNA"/>
</dbReference>
<dbReference type="InterPro" id="IPR023214">
    <property type="entry name" value="HAD_sf"/>
</dbReference>
<sequence>MTLQPAVLDRPAAGAFAAVLLDMDGTLVDSDAAVERSWRSWARRWGADPAAVLAVMAGHPAESTVRRVRPDLDEALVAAATRDHLEHEYVDLADVVAAPGAPELLADLEATFTPWAVVTSADTELARARLGAAGLPFPVLVPRDLVAQGKPDPEGYLRAADFLGVDPTECLVVEDSAVGVAAGRAAGATVAGLRGEPADLAVDTLHDIRALISREVTA</sequence>
<accession>A0ABV9ZNQ0</accession>
<dbReference type="Gene3D" id="1.10.150.240">
    <property type="entry name" value="Putative phosphatase, domain 2"/>
    <property type="match status" value="1"/>
</dbReference>
<dbReference type="Proteomes" id="UP001596175">
    <property type="component" value="Unassembled WGS sequence"/>
</dbReference>
<dbReference type="SFLD" id="SFLDS00003">
    <property type="entry name" value="Haloacid_Dehalogenase"/>
    <property type="match status" value="1"/>
</dbReference>
<dbReference type="InterPro" id="IPR023198">
    <property type="entry name" value="PGP-like_dom2"/>
</dbReference>
<name>A0ABV9ZNQ0_9PSEU</name>
<gene>
    <name evidence="1" type="ORF">ACFPK1_32915</name>
</gene>
<dbReference type="RefSeq" id="WP_378025148.1">
    <property type="nucleotide sequence ID" value="NZ_JBHSKG010000034.1"/>
</dbReference>
<evidence type="ECO:0000313" key="2">
    <source>
        <dbReference type="Proteomes" id="UP001596175"/>
    </source>
</evidence>
<dbReference type="Gene3D" id="3.40.50.1000">
    <property type="entry name" value="HAD superfamily/HAD-like"/>
    <property type="match status" value="1"/>
</dbReference>
<dbReference type="SFLD" id="SFLDG01129">
    <property type="entry name" value="C1.5:_HAD__Beta-PGM__Phosphata"/>
    <property type="match status" value="1"/>
</dbReference>
<dbReference type="SUPFAM" id="SSF56784">
    <property type="entry name" value="HAD-like"/>
    <property type="match status" value="1"/>
</dbReference>
<dbReference type="NCBIfam" id="TIGR01509">
    <property type="entry name" value="HAD-SF-IA-v3"/>
    <property type="match status" value="1"/>
</dbReference>
<keyword evidence="1" id="KW-0378">Hydrolase</keyword>
<dbReference type="PANTHER" id="PTHR43481:SF4">
    <property type="entry name" value="GLYCEROL-1-PHOSPHATE PHOSPHOHYDROLASE 1-RELATED"/>
    <property type="match status" value="1"/>
</dbReference>
<dbReference type="GO" id="GO:0016787">
    <property type="term" value="F:hydrolase activity"/>
    <property type="evidence" value="ECO:0007669"/>
    <property type="project" value="UniProtKB-KW"/>
</dbReference>
<dbReference type="InterPro" id="IPR036412">
    <property type="entry name" value="HAD-like_sf"/>
</dbReference>
<comment type="caution">
    <text evidence="1">The sequence shown here is derived from an EMBL/GenBank/DDBJ whole genome shotgun (WGS) entry which is preliminary data.</text>
</comment>
<dbReference type="InterPro" id="IPR006439">
    <property type="entry name" value="HAD-SF_hydro_IA"/>
</dbReference>
<dbReference type="PANTHER" id="PTHR43481">
    <property type="entry name" value="FRUCTOSE-1-PHOSPHATE PHOSPHATASE"/>
    <property type="match status" value="1"/>
</dbReference>
<protein>
    <submittedName>
        <fullName evidence="1">HAD-IA family hydrolase</fullName>
    </submittedName>
</protein>
<dbReference type="InterPro" id="IPR051806">
    <property type="entry name" value="HAD-like_SPP"/>
</dbReference>